<dbReference type="EMBL" id="JANPWZ010001090">
    <property type="protein sequence ID" value="KAJ3568868.1"/>
    <property type="molecule type" value="Genomic_DNA"/>
</dbReference>
<dbReference type="Pfam" id="PF17111">
    <property type="entry name" value="PigL_N"/>
    <property type="match status" value="1"/>
</dbReference>
<evidence type="ECO:0000259" key="1">
    <source>
        <dbReference type="Pfam" id="PF17111"/>
    </source>
</evidence>
<protein>
    <recommendedName>
        <fullName evidence="1">Azaphilone pigments biosynthesis cluster protein L N-terminal domain-containing protein</fullName>
    </recommendedName>
</protein>
<gene>
    <name evidence="2" type="ORF">NPX13_g6274</name>
</gene>
<dbReference type="AlphaFoldDB" id="A0A9W8NCV0"/>
<accession>A0A9W8NCV0</accession>
<reference evidence="2" key="1">
    <citation type="submission" date="2022-07" db="EMBL/GenBank/DDBJ databases">
        <title>Genome Sequence of Xylaria arbuscula.</title>
        <authorList>
            <person name="Buettner E."/>
        </authorList>
    </citation>
    <scope>NUCLEOTIDE SEQUENCE</scope>
    <source>
        <strain evidence="2">VT107</strain>
    </source>
</reference>
<organism evidence="2 3">
    <name type="scientific">Xylaria arbuscula</name>
    <dbReference type="NCBI Taxonomy" id="114810"/>
    <lineage>
        <taxon>Eukaryota</taxon>
        <taxon>Fungi</taxon>
        <taxon>Dikarya</taxon>
        <taxon>Ascomycota</taxon>
        <taxon>Pezizomycotina</taxon>
        <taxon>Sordariomycetes</taxon>
        <taxon>Xylariomycetidae</taxon>
        <taxon>Xylariales</taxon>
        <taxon>Xylariaceae</taxon>
        <taxon>Xylaria</taxon>
    </lineage>
</organism>
<name>A0A9W8NCV0_9PEZI</name>
<feature type="domain" description="Azaphilone pigments biosynthesis cluster protein L N-terminal" evidence="1">
    <location>
        <begin position="9"/>
        <end position="147"/>
    </location>
</feature>
<sequence>MSGPQDAIAFLGVAELGFRCIFSLYEFVQDLKQAPIEVKAILTQLGPLEQCLKQLSSFQSASEDTKEAIQRYGLTQAVTGCEVSCEKLQKHLQDWSANQHHRLRPRVRYRLNKAVIDAALKEISSTKDTAILTVSAIQLCLSESRHNTSNTDMMPRHDAQVRTSQGPGNPIIEANSLEDGSQTFKKQVSVSGQNNTVGMSGWAAVELAKLGHGAHLQKFHEHVAITEGSQGNNVGIHGYN</sequence>
<proteinExistence type="predicted"/>
<dbReference type="InterPro" id="IPR031348">
    <property type="entry name" value="PigL_N"/>
</dbReference>
<dbReference type="Proteomes" id="UP001148614">
    <property type="component" value="Unassembled WGS sequence"/>
</dbReference>
<comment type="caution">
    <text evidence="2">The sequence shown here is derived from an EMBL/GenBank/DDBJ whole genome shotgun (WGS) entry which is preliminary data.</text>
</comment>
<evidence type="ECO:0000313" key="3">
    <source>
        <dbReference type="Proteomes" id="UP001148614"/>
    </source>
</evidence>
<keyword evidence="3" id="KW-1185">Reference proteome</keyword>
<evidence type="ECO:0000313" key="2">
    <source>
        <dbReference type="EMBL" id="KAJ3568868.1"/>
    </source>
</evidence>